<dbReference type="InterPro" id="IPR010516">
    <property type="entry name" value="SAP18"/>
</dbReference>
<dbReference type="Gene3D" id="3.10.20.550">
    <property type="entry name" value="ASAP complex, SAP18 subunit"/>
    <property type="match status" value="1"/>
</dbReference>
<evidence type="ECO:0000256" key="1">
    <source>
        <dbReference type="ARBA" id="ARBA00009143"/>
    </source>
</evidence>
<comment type="caution">
    <text evidence="3">The sequence shown here is derived from an EMBL/GenBank/DDBJ whole genome shotgun (WGS) entry which is preliminary data.</text>
</comment>
<sequence>MAASNPDIRDATPLDEFAAPQKLAFLPVYALPSYSLTELTHHLAAAQKPSVLPNPCIGTRIVFRHVHANSRYGSDSNGNGVDRLSSEPRFIVKDLGSVVLGGGSPAAPLTSLDEVDDYVIPDELVDEAKHGIRNNDDGNKTLADVRYVTGDFISCAILPPLANGCVAPESSARSGRGSGIGEAPASRMPPPPPVPSVSRLMSSHYGKKRREDTGFGVPSGEWRRGDAVPDNGAWIRDGGRSGGGVGRRDRGWQRDGRGDRDDRW</sequence>
<dbReference type="PANTHER" id="PTHR13082">
    <property type="entry name" value="SAP18"/>
    <property type="match status" value="1"/>
</dbReference>
<proteinExistence type="inferred from homology"/>
<name>A0ABP0C1L2_9PEZI</name>
<dbReference type="InterPro" id="IPR042534">
    <property type="entry name" value="SAP18_sf"/>
</dbReference>
<protein>
    <recommendedName>
        <fullName evidence="5">Sin3-associated polypeptide Sap18</fullName>
    </recommendedName>
</protein>
<accession>A0ABP0C1L2</accession>
<comment type="similarity">
    <text evidence="1">Belongs to the SAP18 family.</text>
</comment>
<dbReference type="Pfam" id="PF06487">
    <property type="entry name" value="SAP18"/>
    <property type="match status" value="1"/>
</dbReference>
<feature type="region of interest" description="Disordered" evidence="2">
    <location>
        <begin position="168"/>
        <end position="264"/>
    </location>
</feature>
<evidence type="ECO:0000256" key="2">
    <source>
        <dbReference type="SAM" id="MobiDB-lite"/>
    </source>
</evidence>
<evidence type="ECO:0000313" key="4">
    <source>
        <dbReference type="Proteomes" id="UP001642482"/>
    </source>
</evidence>
<keyword evidence="4" id="KW-1185">Reference proteome</keyword>
<organism evidence="3 4">
    <name type="scientific">Sporothrix eucalyptigena</name>
    <dbReference type="NCBI Taxonomy" id="1812306"/>
    <lineage>
        <taxon>Eukaryota</taxon>
        <taxon>Fungi</taxon>
        <taxon>Dikarya</taxon>
        <taxon>Ascomycota</taxon>
        <taxon>Pezizomycotina</taxon>
        <taxon>Sordariomycetes</taxon>
        <taxon>Sordariomycetidae</taxon>
        <taxon>Ophiostomatales</taxon>
        <taxon>Ophiostomataceae</taxon>
        <taxon>Sporothrix</taxon>
    </lineage>
</organism>
<gene>
    <name evidence="3" type="ORF">SEUCBS140593_005798</name>
</gene>
<feature type="compositionally biased region" description="Basic and acidic residues" evidence="2">
    <location>
        <begin position="246"/>
        <end position="264"/>
    </location>
</feature>
<dbReference type="PANTHER" id="PTHR13082:SF0">
    <property type="entry name" value="HISTONE DEACETYLASE COMPLEX SUBUNIT SAP18"/>
    <property type="match status" value="1"/>
</dbReference>
<dbReference type="Proteomes" id="UP001642482">
    <property type="component" value="Unassembled WGS sequence"/>
</dbReference>
<evidence type="ECO:0000313" key="3">
    <source>
        <dbReference type="EMBL" id="CAK7225126.1"/>
    </source>
</evidence>
<evidence type="ECO:0008006" key="5">
    <source>
        <dbReference type="Google" id="ProtNLM"/>
    </source>
</evidence>
<dbReference type="EMBL" id="CAWUHD010000058">
    <property type="protein sequence ID" value="CAK7225126.1"/>
    <property type="molecule type" value="Genomic_DNA"/>
</dbReference>
<reference evidence="3 4" key="1">
    <citation type="submission" date="2024-01" db="EMBL/GenBank/DDBJ databases">
        <authorList>
            <person name="Allen C."/>
            <person name="Tagirdzhanova G."/>
        </authorList>
    </citation>
    <scope>NUCLEOTIDE SEQUENCE [LARGE SCALE GENOMIC DNA]</scope>
</reference>
<feature type="compositionally biased region" description="Low complexity" evidence="2">
    <location>
        <begin position="169"/>
        <end position="186"/>
    </location>
</feature>